<dbReference type="GO" id="GO:0009437">
    <property type="term" value="P:carnitine metabolic process"/>
    <property type="evidence" value="ECO:0007669"/>
    <property type="project" value="TreeGrafter"/>
</dbReference>
<name>A0A0N5A3Y6_PARTI</name>
<comment type="similarity">
    <text evidence="4">Belongs to the carnitine/choline acetyltransferase family.</text>
</comment>
<keyword evidence="8 18" id="KW-0812">Transmembrane</keyword>
<dbReference type="Gene3D" id="3.30.559.70">
    <property type="entry name" value="Choline/Carnitine o-acyltransferase, domain 2"/>
    <property type="match status" value="1"/>
</dbReference>
<keyword evidence="12" id="KW-0496">Mitochondrion</keyword>
<dbReference type="SUPFAM" id="SSF52777">
    <property type="entry name" value="CoA-dependent acyltransferases"/>
    <property type="match status" value="1"/>
</dbReference>
<evidence type="ECO:0000256" key="7">
    <source>
        <dbReference type="ARBA" id="ARBA00022679"/>
    </source>
</evidence>
<feature type="transmembrane region" description="Helical" evidence="18">
    <location>
        <begin position="91"/>
        <end position="118"/>
    </location>
</feature>
<dbReference type="Pfam" id="PF16484">
    <property type="entry name" value="CPT_N"/>
    <property type="match status" value="1"/>
</dbReference>
<feature type="active site" description="Proton acceptor" evidence="17">
    <location>
        <position position="475"/>
    </location>
</feature>
<keyword evidence="14" id="KW-0012">Acyltransferase</keyword>
<comment type="subcellular location">
    <subcellularLocation>
        <location evidence="1">Membrane</location>
        <topology evidence="1">Multi-pass membrane protein</topology>
    </subcellularLocation>
    <subcellularLocation>
        <location evidence="2">Mitochondrion membrane</location>
    </subcellularLocation>
</comment>
<keyword evidence="7" id="KW-0808">Transferase</keyword>
<dbReference type="GO" id="GO:0031966">
    <property type="term" value="C:mitochondrial membrane"/>
    <property type="evidence" value="ECO:0007669"/>
    <property type="project" value="UniProtKB-SubCell"/>
</dbReference>
<protein>
    <recommendedName>
        <fullName evidence="5">carnitine O-palmitoyltransferase</fullName>
        <ecNumber evidence="5">2.3.1.21</ecNumber>
    </recommendedName>
</protein>
<evidence type="ECO:0000256" key="2">
    <source>
        <dbReference type="ARBA" id="ARBA00004325"/>
    </source>
</evidence>
<evidence type="ECO:0000256" key="1">
    <source>
        <dbReference type="ARBA" id="ARBA00004141"/>
    </source>
</evidence>
<dbReference type="AlphaFoldDB" id="A0A0N5A3Y6"/>
<dbReference type="PANTHER" id="PTHR22589:SF31">
    <property type="entry name" value="CARNITINE O-PALMITOYLTRANSFERASE"/>
    <property type="match status" value="1"/>
</dbReference>
<keyword evidence="6" id="KW-0813">Transport</keyword>
<evidence type="ECO:0000256" key="9">
    <source>
        <dbReference type="ARBA" id="ARBA00022832"/>
    </source>
</evidence>
<dbReference type="InterPro" id="IPR032476">
    <property type="entry name" value="CPT_N"/>
</dbReference>
<reference evidence="22" key="1">
    <citation type="submission" date="2017-02" db="UniProtKB">
        <authorList>
            <consortium name="WormBaseParasite"/>
        </authorList>
    </citation>
    <scope>IDENTIFICATION</scope>
</reference>
<sequence length="480" mass="55847">MAEARSVAGINIALTHDGVAVSYDQELLRDIWSAFSRSYRKRFARFKNHFKAGIFPANLTSLVATLGIVVLGALFYIDLTLGIVTLLRNWILYYIFGSGYFCHMMSLLIGGSLFWFILIQIMRLSLKFLLSYKGWMYQSSFEKNITQFTKIWFGILHFISKFEPTLHSFQGSLPHLPLPNLDDTLDRHLKSIRPFTTDDEYNEMVLLTEKFRKGLGRRLQRYLIIKSWLSVNYVSDWWEEFVYMRQRSPIMINSNYYGFDTLNMQPTHLQAARAANITWAALLFRRMIERQEVTPFSLSPKSKVPFCTIQYERLFNSCRIPGEESDTFRVFNDAKHIAVYCRGCWFKLSIHSGKRLLEPKELQHAFQEILDSDCTPQKGEAELAAFTAGERTPWAIARRRYFNTGINKLSLRAIEGAAFVVILDEEEVYYDENDPSKLDKWAQSLLHGKATDRWFDKSFNFVIFKNGKMGINAEHSWGEN</sequence>
<evidence type="ECO:0000313" key="22">
    <source>
        <dbReference type="WBParaSite" id="PTRK_0001634000.1"/>
    </source>
</evidence>
<dbReference type="FunFam" id="3.30.559.70:FF:000001">
    <property type="entry name" value="Carnitine O-palmitoyltransferase 1, liver isoform"/>
    <property type="match status" value="1"/>
</dbReference>
<dbReference type="Gene3D" id="1.10.275.20">
    <property type="entry name" value="Choline/Carnitine o-acyltransferase"/>
    <property type="match status" value="1"/>
</dbReference>
<dbReference type="WBParaSite" id="PTRK_0001634000.1">
    <property type="protein sequence ID" value="PTRK_0001634000.1"/>
    <property type="gene ID" value="PTRK_0001634000"/>
</dbReference>
<evidence type="ECO:0000256" key="13">
    <source>
        <dbReference type="ARBA" id="ARBA00023136"/>
    </source>
</evidence>
<accession>A0A0N5A3Y6</accession>
<evidence type="ECO:0000256" key="6">
    <source>
        <dbReference type="ARBA" id="ARBA00022448"/>
    </source>
</evidence>
<keyword evidence="10 18" id="KW-1133">Transmembrane helix</keyword>
<dbReference type="InterPro" id="IPR000542">
    <property type="entry name" value="Carn_acyl_trans"/>
</dbReference>
<keyword evidence="21" id="KW-1185">Reference proteome</keyword>
<dbReference type="UniPathway" id="UPA00659"/>
<keyword evidence="9" id="KW-0276">Fatty acid metabolism</keyword>
<dbReference type="InterPro" id="IPR039551">
    <property type="entry name" value="Cho/carn_acyl_trans"/>
</dbReference>
<comment type="catalytic activity">
    <reaction evidence="16">
        <text>4,8-dimethylnonanoyl-CoA + (R)-carnitine = O-4,8-dimethylnonanoyl-(R)-carnitine + CoA</text>
        <dbReference type="Rhea" id="RHEA:44860"/>
        <dbReference type="ChEBI" id="CHEBI:16347"/>
        <dbReference type="ChEBI" id="CHEBI:57287"/>
        <dbReference type="ChEBI" id="CHEBI:77061"/>
        <dbReference type="ChEBI" id="CHEBI:84654"/>
    </reaction>
</comment>
<evidence type="ECO:0000256" key="10">
    <source>
        <dbReference type="ARBA" id="ARBA00022989"/>
    </source>
</evidence>
<evidence type="ECO:0000256" key="3">
    <source>
        <dbReference type="ARBA" id="ARBA00005005"/>
    </source>
</evidence>
<evidence type="ECO:0000256" key="11">
    <source>
        <dbReference type="ARBA" id="ARBA00023098"/>
    </source>
</evidence>
<dbReference type="InterPro" id="IPR042231">
    <property type="entry name" value="Cho/carn_acyl_trans_2"/>
</dbReference>
<dbReference type="Pfam" id="PF00755">
    <property type="entry name" value="Carn_acyltransf"/>
    <property type="match status" value="1"/>
</dbReference>
<proteinExistence type="inferred from homology"/>
<evidence type="ECO:0000256" key="18">
    <source>
        <dbReference type="SAM" id="Phobius"/>
    </source>
</evidence>
<dbReference type="Gene3D" id="6.10.250.1760">
    <property type="match status" value="1"/>
</dbReference>
<feature type="transmembrane region" description="Helical" evidence="18">
    <location>
        <begin position="55"/>
        <end position="79"/>
    </location>
</feature>
<dbReference type="PANTHER" id="PTHR22589">
    <property type="entry name" value="CARNITINE O-ACYLTRANSFERASE"/>
    <property type="match status" value="1"/>
</dbReference>
<feature type="domain" description="Carnitine O-palmitoyltransferase N-terminal" evidence="20">
    <location>
        <begin position="1"/>
        <end position="47"/>
    </location>
</feature>
<evidence type="ECO:0000256" key="16">
    <source>
        <dbReference type="ARBA" id="ARBA00048999"/>
    </source>
</evidence>
<feature type="domain" description="Choline/carnitine acyltransferase" evidence="19">
    <location>
        <begin position="176"/>
        <end position="479"/>
    </location>
</feature>
<dbReference type="Proteomes" id="UP000038045">
    <property type="component" value="Unplaced"/>
</dbReference>
<evidence type="ECO:0000256" key="15">
    <source>
        <dbReference type="ARBA" id="ARBA00048480"/>
    </source>
</evidence>
<evidence type="ECO:0000313" key="21">
    <source>
        <dbReference type="Proteomes" id="UP000038045"/>
    </source>
</evidence>
<comment type="pathway">
    <text evidence="3">Lipid metabolism; fatty acid beta-oxidation.</text>
</comment>
<evidence type="ECO:0000259" key="19">
    <source>
        <dbReference type="Pfam" id="PF00755"/>
    </source>
</evidence>
<evidence type="ECO:0000259" key="20">
    <source>
        <dbReference type="Pfam" id="PF16484"/>
    </source>
</evidence>
<keyword evidence="11" id="KW-0443">Lipid metabolism</keyword>
<evidence type="ECO:0000256" key="5">
    <source>
        <dbReference type="ARBA" id="ARBA00013243"/>
    </source>
</evidence>
<evidence type="ECO:0000256" key="12">
    <source>
        <dbReference type="ARBA" id="ARBA00023128"/>
    </source>
</evidence>
<comment type="catalytic activity">
    <reaction evidence="15">
        <text>(R)-carnitine + hexadecanoyl-CoA = O-hexadecanoyl-(R)-carnitine + CoA</text>
        <dbReference type="Rhea" id="RHEA:12661"/>
        <dbReference type="ChEBI" id="CHEBI:16347"/>
        <dbReference type="ChEBI" id="CHEBI:17490"/>
        <dbReference type="ChEBI" id="CHEBI:57287"/>
        <dbReference type="ChEBI" id="CHEBI:57379"/>
        <dbReference type="EC" id="2.3.1.21"/>
    </reaction>
    <physiologicalReaction direction="left-to-right" evidence="15">
        <dbReference type="Rhea" id="RHEA:12662"/>
    </physiologicalReaction>
</comment>
<evidence type="ECO:0000256" key="17">
    <source>
        <dbReference type="PIRSR" id="PIRSR600542-1"/>
    </source>
</evidence>
<keyword evidence="13 18" id="KW-0472">Membrane</keyword>
<dbReference type="GO" id="GO:0004095">
    <property type="term" value="F:carnitine O-palmitoyltransferase activity"/>
    <property type="evidence" value="ECO:0007669"/>
    <property type="project" value="UniProtKB-EC"/>
</dbReference>
<dbReference type="InterPro" id="IPR042572">
    <property type="entry name" value="Carn_acyl_trans_N"/>
</dbReference>
<organism evidence="21 22">
    <name type="scientific">Parastrongyloides trichosuri</name>
    <name type="common">Possum-specific nematode worm</name>
    <dbReference type="NCBI Taxonomy" id="131310"/>
    <lineage>
        <taxon>Eukaryota</taxon>
        <taxon>Metazoa</taxon>
        <taxon>Ecdysozoa</taxon>
        <taxon>Nematoda</taxon>
        <taxon>Chromadorea</taxon>
        <taxon>Rhabditida</taxon>
        <taxon>Tylenchina</taxon>
        <taxon>Panagrolaimomorpha</taxon>
        <taxon>Strongyloidoidea</taxon>
        <taxon>Strongyloididae</taxon>
        <taxon>Parastrongyloides</taxon>
    </lineage>
</organism>
<evidence type="ECO:0000256" key="8">
    <source>
        <dbReference type="ARBA" id="ARBA00022692"/>
    </source>
</evidence>
<dbReference type="STRING" id="131310.A0A0N5A3Y6"/>
<evidence type="ECO:0000256" key="14">
    <source>
        <dbReference type="ARBA" id="ARBA00023315"/>
    </source>
</evidence>
<dbReference type="EC" id="2.3.1.21" evidence="5"/>
<evidence type="ECO:0000256" key="4">
    <source>
        <dbReference type="ARBA" id="ARBA00005232"/>
    </source>
</evidence>
<dbReference type="GO" id="GO:0006635">
    <property type="term" value="P:fatty acid beta-oxidation"/>
    <property type="evidence" value="ECO:0007669"/>
    <property type="project" value="UniProtKB-UniPathway"/>
</dbReference>